<dbReference type="InterPro" id="IPR029045">
    <property type="entry name" value="ClpP/crotonase-like_dom_sf"/>
</dbReference>
<organism evidence="4 5">
    <name type="scientific">Desulfobulbus propionicus (strain ATCC 33891 / DSM 2032 / VKM B-1956 / 1pr3)</name>
    <dbReference type="NCBI Taxonomy" id="577650"/>
    <lineage>
        <taxon>Bacteria</taxon>
        <taxon>Pseudomonadati</taxon>
        <taxon>Thermodesulfobacteriota</taxon>
        <taxon>Desulfobulbia</taxon>
        <taxon>Desulfobulbales</taxon>
        <taxon>Desulfobulbaceae</taxon>
        <taxon>Desulfobulbus</taxon>
    </lineage>
</organism>
<dbReference type="Gene3D" id="1.10.12.10">
    <property type="entry name" value="Lyase 2-enoyl-coa Hydratase, Chain A, domain 2"/>
    <property type="match status" value="1"/>
</dbReference>
<dbReference type="PANTHER" id="PTHR11941">
    <property type="entry name" value="ENOYL-COA HYDRATASE-RELATED"/>
    <property type="match status" value="1"/>
</dbReference>
<dbReference type="AlphaFoldDB" id="A0A7U3YK73"/>
<evidence type="ECO:0000256" key="1">
    <source>
        <dbReference type="ARBA" id="ARBA00005254"/>
    </source>
</evidence>
<dbReference type="PANTHER" id="PTHR11941:SF54">
    <property type="entry name" value="ENOYL-COA HYDRATASE, MITOCHONDRIAL"/>
    <property type="match status" value="1"/>
</dbReference>
<dbReference type="Gene3D" id="3.90.226.10">
    <property type="entry name" value="2-enoyl-CoA Hydratase, Chain A, domain 1"/>
    <property type="match status" value="1"/>
</dbReference>
<protein>
    <submittedName>
        <fullName evidence="4">Short chain enoyl-CoA hydratase</fullName>
        <ecNumber evidence="4">4.2.1.17</ecNumber>
    </submittedName>
</protein>
<dbReference type="GO" id="GO:0006635">
    <property type="term" value="P:fatty acid beta-oxidation"/>
    <property type="evidence" value="ECO:0007669"/>
    <property type="project" value="TreeGrafter"/>
</dbReference>
<dbReference type="InterPro" id="IPR001753">
    <property type="entry name" value="Enoyl-CoA_hydra/iso"/>
</dbReference>
<dbReference type="EC" id="4.2.1.17" evidence="4"/>
<gene>
    <name evidence="4" type="ordered locus">Despr_0732</name>
</gene>
<dbReference type="PROSITE" id="PS00166">
    <property type="entry name" value="ENOYL_COA_HYDRATASE"/>
    <property type="match status" value="1"/>
</dbReference>
<accession>A0A7U3YK73</accession>
<dbReference type="InterPro" id="IPR014748">
    <property type="entry name" value="Enoyl-CoA_hydra_C"/>
</dbReference>
<dbReference type="Proteomes" id="UP000006365">
    <property type="component" value="Chromosome"/>
</dbReference>
<dbReference type="SUPFAM" id="SSF52096">
    <property type="entry name" value="ClpP/crotonase"/>
    <property type="match status" value="1"/>
</dbReference>
<dbReference type="GO" id="GO:0004300">
    <property type="term" value="F:enoyl-CoA hydratase activity"/>
    <property type="evidence" value="ECO:0007669"/>
    <property type="project" value="UniProtKB-EC"/>
</dbReference>
<keyword evidence="2 4" id="KW-0456">Lyase</keyword>
<reference evidence="4 5" key="1">
    <citation type="journal article" date="2011" name="Stand. Genomic Sci.">
        <title>Complete genome sequence of Desulfobulbus propionicus type strain (1pr3).</title>
        <authorList>
            <person name="Pagani I."/>
            <person name="Lapidus A."/>
            <person name="Nolan M."/>
            <person name="Lucas S."/>
            <person name="Hammon N."/>
            <person name="Deshpande S."/>
            <person name="Cheng J.F."/>
            <person name="Chertkov O."/>
            <person name="Davenport K."/>
            <person name="Tapia R."/>
            <person name="Han C."/>
            <person name="Goodwin L."/>
            <person name="Pitluck S."/>
            <person name="Liolios K."/>
            <person name="Mavromatis K."/>
            <person name="Ivanova N."/>
            <person name="Mikhailova N."/>
            <person name="Pati A."/>
            <person name="Chen A."/>
            <person name="Palaniappan K."/>
            <person name="Land M."/>
            <person name="Hauser L."/>
            <person name="Chang Y.J."/>
            <person name="Jeffries C.D."/>
            <person name="Detter J.C."/>
            <person name="Brambilla E."/>
            <person name="Kannan K.P."/>
            <person name="Djao O.D."/>
            <person name="Rohde M."/>
            <person name="Pukall R."/>
            <person name="Spring S."/>
            <person name="Goker M."/>
            <person name="Sikorski J."/>
            <person name="Woyke T."/>
            <person name="Bristow J."/>
            <person name="Eisen J.A."/>
            <person name="Markowitz V."/>
            <person name="Hugenholtz P."/>
            <person name="Kyrpides N.C."/>
            <person name="Klenk H.P."/>
        </authorList>
    </citation>
    <scope>NUCLEOTIDE SEQUENCE [LARGE SCALE GENOMIC DNA]</scope>
    <source>
        <strain evidence="5">ATCC 33891 / DSM 2032 / 1pr3</strain>
    </source>
</reference>
<dbReference type="InterPro" id="IPR018376">
    <property type="entry name" value="Enoyl-CoA_hyd/isom_CS"/>
</dbReference>
<keyword evidence="5" id="KW-1185">Reference proteome</keyword>
<dbReference type="CDD" id="cd06558">
    <property type="entry name" value="crotonase-like"/>
    <property type="match status" value="1"/>
</dbReference>
<comment type="similarity">
    <text evidence="1 3">Belongs to the enoyl-CoA hydratase/isomerase family.</text>
</comment>
<evidence type="ECO:0000256" key="2">
    <source>
        <dbReference type="ARBA" id="ARBA00023239"/>
    </source>
</evidence>
<proteinExistence type="inferred from homology"/>
<dbReference type="RefSeq" id="WP_015723452.1">
    <property type="nucleotide sequence ID" value="NC_014972.1"/>
</dbReference>
<dbReference type="Pfam" id="PF00378">
    <property type="entry name" value="ECH_1"/>
    <property type="match status" value="1"/>
</dbReference>
<dbReference type="FunFam" id="3.90.226.10:FF:000009">
    <property type="entry name" value="Carnitinyl-CoA dehydratase"/>
    <property type="match status" value="1"/>
</dbReference>
<dbReference type="FunFam" id="1.10.12.10:FF:000001">
    <property type="entry name" value="Probable enoyl-CoA hydratase, mitochondrial"/>
    <property type="match status" value="1"/>
</dbReference>
<dbReference type="KEGG" id="dpr:Despr_0732"/>
<evidence type="ECO:0000313" key="4">
    <source>
        <dbReference type="EMBL" id="ADW16907.1"/>
    </source>
</evidence>
<evidence type="ECO:0000313" key="5">
    <source>
        <dbReference type="Proteomes" id="UP000006365"/>
    </source>
</evidence>
<dbReference type="EMBL" id="CP002364">
    <property type="protein sequence ID" value="ADW16907.1"/>
    <property type="molecule type" value="Genomic_DNA"/>
</dbReference>
<name>A0A7U3YK73_DESPD</name>
<evidence type="ECO:0000256" key="3">
    <source>
        <dbReference type="RuleBase" id="RU003707"/>
    </source>
</evidence>
<sequence>MAYSSIELTCTDDGIARLTFNRPKALNALNSSLLEELSAALDSIKHDETIRVLILTGAGEKSFIAGADITEIATLTPLGAKKFAQLGQEVISSLQGLAIPVIAAVNGYALGGGCEMALACDFIYASEKAIFGLPEITLGVIPGFGGTQRLPRLIGANRAKEMIFTGKHLSAPEAKEMGLVNKTFAPEELMPAAMETAKLIATKGKASLCAAKQTVNQGLNTDLATGLCIERDAFALCLASPDAKEGTTAFLEKRKPVFKGDLNG</sequence>